<evidence type="ECO:0000256" key="1">
    <source>
        <dbReference type="SAM" id="MobiDB-lite"/>
    </source>
</evidence>
<feature type="transmembrane region" description="Helical" evidence="2">
    <location>
        <begin position="285"/>
        <end position="304"/>
    </location>
</feature>
<evidence type="ECO:0000313" key="4">
    <source>
        <dbReference type="EMBL" id="SOD58235.1"/>
    </source>
</evidence>
<reference evidence="4 5" key="1">
    <citation type="submission" date="2017-09" db="EMBL/GenBank/DDBJ databases">
        <authorList>
            <person name="Ehlers B."/>
            <person name="Leendertz F.H."/>
        </authorList>
    </citation>
    <scope>NUCLEOTIDE SEQUENCE [LARGE SCALE GENOMIC DNA]</scope>
    <source>
        <strain evidence="4 5">CGMCC 4.7095</strain>
    </source>
</reference>
<organism evidence="4 5">
    <name type="scientific">Streptomyces zhaozhouensis</name>
    <dbReference type="NCBI Taxonomy" id="1300267"/>
    <lineage>
        <taxon>Bacteria</taxon>
        <taxon>Bacillati</taxon>
        <taxon>Actinomycetota</taxon>
        <taxon>Actinomycetes</taxon>
        <taxon>Kitasatosporales</taxon>
        <taxon>Streptomycetaceae</taxon>
        <taxon>Streptomyces</taxon>
    </lineage>
</organism>
<evidence type="ECO:0000256" key="2">
    <source>
        <dbReference type="SAM" id="Phobius"/>
    </source>
</evidence>
<keyword evidence="3" id="KW-0732">Signal</keyword>
<dbReference type="Proteomes" id="UP000219072">
    <property type="component" value="Unassembled WGS sequence"/>
</dbReference>
<feature type="chain" id="PRO_5012538344" description="LPXTG-motif cell wall anchor domain-containing protein" evidence="3">
    <location>
        <begin position="31"/>
        <end position="309"/>
    </location>
</feature>
<evidence type="ECO:0000256" key="3">
    <source>
        <dbReference type="SAM" id="SignalP"/>
    </source>
</evidence>
<gene>
    <name evidence="4" type="ORF">SAMN06297387_10148</name>
</gene>
<keyword evidence="2" id="KW-1133">Transmembrane helix</keyword>
<feature type="compositionally biased region" description="Acidic residues" evidence="1">
    <location>
        <begin position="246"/>
        <end position="259"/>
    </location>
</feature>
<protein>
    <recommendedName>
        <fullName evidence="6">LPXTG-motif cell wall anchor domain-containing protein</fullName>
    </recommendedName>
</protein>
<dbReference type="NCBIfam" id="NF041527">
    <property type="entry name" value="SCO1860_LAETG"/>
    <property type="match status" value="1"/>
</dbReference>
<evidence type="ECO:0008006" key="6">
    <source>
        <dbReference type="Google" id="ProtNLM"/>
    </source>
</evidence>
<dbReference type="RefSeq" id="WP_097228843.1">
    <property type="nucleotide sequence ID" value="NZ_OCNE01000001.1"/>
</dbReference>
<keyword evidence="2" id="KW-0472">Membrane</keyword>
<name>A0A286DHL9_9ACTN</name>
<keyword evidence="2" id="KW-0812">Transmembrane</keyword>
<evidence type="ECO:0000313" key="5">
    <source>
        <dbReference type="Proteomes" id="UP000219072"/>
    </source>
</evidence>
<dbReference type="AlphaFoldDB" id="A0A286DHL9"/>
<feature type="region of interest" description="Disordered" evidence="1">
    <location>
        <begin position="238"/>
        <end position="282"/>
    </location>
</feature>
<accession>A0A286DHL9</accession>
<dbReference type="NCBIfam" id="NF041528">
    <property type="entry name" value="strep_LAETG"/>
    <property type="match status" value="1"/>
</dbReference>
<keyword evidence="5" id="KW-1185">Reference proteome</keyword>
<dbReference type="OrthoDB" id="3853778at2"/>
<dbReference type="EMBL" id="OCNE01000001">
    <property type="protein sequence ID" value="SOD58235.1"/>
    <property type="molecule type" value="Genomic_DNA"/>
</dbReference>
<dbReference type="InterPro" id="IPR048202">
    <property type="entry name" value="SCO1860-like"/>
</dbReference>
<proteinExistence type="predicted"/>
<dbReference type="NCBIfam" id="NF040603">
    <property type="entry name" value="choice_anch_P"/>
    <property type="match status" value="1"/>
</dbReference>
<feature type="signal peptide" evidence="3">
    <location>
        <begin position="1"/>
        <end position="30"/>
    </location>
</feature>
<sequence>MFNSAFGRSLSLALAAGCGALLAGATPAAADEAPEGETHGTANAAVLRTTLDVSLLDGAANLPLNLALNEVSAPADGASADETLLTATLDGVADGRPFDVLRAEVARAEAAADESAATADTELVGARVRLPGLGALSLIELSAVHSRAHCAAGETPVAETTVPASATVLGQEVTLDSTGETRLEVPGVGEVTLALGQRETTDASAAATALELSVDIDPLELNVATVSGRVTLAEAACATPAGAPAPEEEAREPEAEEPEGPAPRSEGERPAGDLAETGGGSATPYVVGGGLALLAVGAGTVVYARRRAA</sequence>